<sequence length="79" mass="9011">MRQVPRDGGGSSEERIRHTVKGQPATGRRYSSHLAGQVFTAQFQRKSVLMMHEHHQRRVPLILNDANPGEMHLQFVHTA</sequence>
<proteinExistence type="predicted"/>
<dbReference type="OrthoDB" id="7681099at2"/>
<dbReference type="RefSeq" id="WP_144432227.1">
    <property type="nucleotide sequence ID" value="NZ_CXWD01000022.1"/>
</dbReference>
<dbReference type="STRING" id="388408.LAX5112_04284"/>
<name>A0A0M7AM95_9HYPH</name>
<evidence type="ECO:0000256" key="1">
    <source>
        <dbReference type="SAM" id="MobiDB-lite"/>
    </source>
</evidence>
<gene>
    <name evidence="2" type="ORF">LAX5112_04284</name>
</gene>
<protein>
    <submittedName>
        <fullName evidence="2">Uncharacterized protein</fullName>
    </submittedName>
</protein>
<accession>A0A0M7AM95</accession>
<evidence type="ECO:0000313" key="3">
    <source>
        <dbReference type="Proteomes" id="UP000053235"/>
    </source>
</evidence>
<dbReference type="EMBL" id="CXWD01000022">
    <property type="protein sequence ID" value="CTQ75562.1"/>
    <property type="molecule type" value="Genomic_DNA"/>
</dbReference>
<dbReference type="AlphaFoldDB" id="A0A0M7AM95"/>
<organism evidence="2 3">
    <name type="scientific">Roseibium alexandrii</name>
    <dbReference type="NCBI Taxonomy" id="388408"/>
    <lineage>
        <taxon>Bacteria</taxon>
        <taxon>Pseudomonadati</taxon>
        <taxon>Pseudomonadota</taxon>
        <taxon>Alphaproteobacteria</taxon>
        <taxon>Hyphomicrobiales</taxon>
        <taxon>Stappiaceae</taxon>
        <taxon>Roseibium</taxon>
    </lineage>
</organism>
<dbReference type="Proteomes" id="UP000053235">
    <property type="component" value="Unassembled WGS sequence"/>
</dbReference>
<feature type="region of interest" description="Disordered" evidence="1">
    <location>
        <begin position="1"/>
        <end position="29"/>
    </location>
</feature>
<reference evidence="3" key="1">
    <citation type="submission" date="2015-07" db="EMBL/GenBank/DDBJ databases">
        <authorList>
            <person name="Rodrigo-Torres Lidia"/>
            <person name="Arahal R.David."/>
        </authorList>
    </citation>
    <scope>NUCLEOTIDE SEQUENCE [LARGE SCALE GENOMIC DNA]</scope>
    <source>
        <strain evidence="3">CECT 5112</strain>
    </source>
</reference>
<evidence type="ECO:0000313" key="2">
    <source>
        <dbReference type="EMBL" id="CTQ75562.1"/>
    </source>
</evidence>
<keyword evidence="3" id="KW-1185">Reference proteome</keyword>